<dbReference type="Pfam" id="PF20628">
    <property type="entry name" value="Dyp_perox_C"/>
    <property type="match status" value="1"/>
</dbReference>
<dbReference type="InterPro" id="IPR006314">
    <property type="entry name" value="Dyp_peroxidase"/>
</dbReference>
<keyword evidence="5" id="KW-0732">Signal</keyword>
<dbReference type="GO" id="GO:0004601">
    <property type="term" value="F:peroxidase activity"/>
    <property type="evidence" value="ECO:0007669"/>
    <property type="project" value="UniProtKB-KW"/>
</dbReference>
<dbReference type="GO" id="GO:0020037">
    <property type="term" value="F:heme binding"/>
    <property type="evidence" value="ECO:0007669"/>
    <property type="project" value="InterPro"/>
</dbReference>
<evidence type="ECO:0000256" key="7">
    <source>
        <dbReference type="ARBA" id="ARBA00023004"/>
    </source>
</evidence>
<dbReference type="NCBIfam" id="TIGR01413">
    <property type="entry name" value="Dyp_perox_fam"/>
    <property type="match status" value="1"/>
</dbReference>
<evidence type="ECO:0000256" key="3">
    <source>
        <dbReference type="ARBA" id="ARBA00022617"/>
    </source>
</evidence>
<dbReference type="PANTHER" id="PTHR30521">
    <property type="entry name" value="DEFERROCHELATASE/PEROXIDASE"/>
    <property type="match status" value="1"/>
</dbReference>
<dbReference type="InterPro" id="IPR048328">
    <property type="entry name" value="Dyp_perox_C"/>
</dbReference>
<evidence type="ECO:0000256" key="5">
    <source>
        <dbReference type="ARBA" id="ARBA00022729"/>
    </source>
</evidence>
<comment type="cofactor">
    <cofactor evidence="1">
        <name>heme b</name>
        <dbReference type="ChEBI" id="CHEBI:60344"/>
    </cofactor>
</comment>
<keyword evidence="4" id="KW-0479">Metal-binding</keyword>
<comment type="caution">
    <text evidence="12">The sequence shown here is derived from an EMBL/GenBank/DDBJ whole genome shotgun (WGS) entry which is preliminary data.</text>
</comment>
<keyword evidence="7" id="KW-0408">Iron</keyword>
<sequence length="576" mass="64629">MPSGLAGLIITPLLSCPLVLVYRFITSHLLRKSSVEQQAWRRRSSGRQTSKATYGKSSCRFSLLVENWLIFIDTRPGLPKRFQSFLFFQIQKPDVFKSRLKQFASDDRITTAAKACEMKDLIGAAQRLYKSSGKRAPLLPLPGVNIAFSSSGLQKLGKFVQTSDQQAVQTDPALLKIFRRNQLRGAQFEVGMFEDLVGEGWDNPQDLRPEYQPSRTDGRTQRQIDGVLLVTSSVQSDILEQVRSVTQHFLDDGVVSFPLVREGHVRPGDAKGKEHFGYADGISQPFIKGLDDTVSEAKLPKDREPRAVDAGLILCGHKGDPMKQPSWSNDGSFLVIRDLQQMVPEFEEWLQKNGPKAPFCQGSDKPAEKLAAYLMGRWRNGTPVHENPHSDEDESLHASNDFDYEPRDKHDKCPFAAHTRKMRPRSDLSHDHAVIIRRGIPYGPEVSDGEKAAKTSDTAPERERGLLFACYQSDIRNGFNFLTTRWASQHHFPTNKHGSVGDEGPGIDPIVGQRLDHHPPRLIALPDGEVPTKHRMELESWVNHKGGEYFFSPSIEAIKGYLTGPSDYDLQPKAKL</sequence>
<feature type="non-terminal residue" evidence="12">
    <location>
        <position position="1"/>
    </location>
</feature>
<evidence type="ECO:0000256" key="2">
    <source>
        <dbReference type="ARBA" id="ARBA00022559"/>
    </source>
</evidence>
<evidence type="ECO:0000256" key="9">
    <source>
        <dbReference type="SAM" id="MobiDB-lite"/>
    </source>
</evidence>
<name>A0A8H6VFA3_9PEZI</name>
<protein>
    <submittedName>
        <fullName evidence="12">Dye-decolorizing peroxidase msp1</fullName>
    </submittedName>
</protein>
<evidence type="ECO:0000256" key="8">
    <source>
        <dbReference type="ARBA" id="ARBA00025737"/>
    </source>
</evidence>
<keyword evidence="6" id="KW-0560">Oxidoreductase</keyword>
<feature type="domain" description="DyP dimeric alpha+beta barrel" evidence="11">
    <location>
        <begin position="75"/>
        <end position="267"/>
    </location>
</feature>
<keyword evidence="13" id="KW-1185">Reference proteome</keyword>
<feature type="domain" description="Dyp-type peroxidase C-terminal" evidence="10">
    <location>
        <begin position="408"/>
        <end position="486"/>
    </location>
</feature>
<evidence type="ECO:0000256" key="4">
    <source>
        <dbReference type="ARBA" id="ARBA00022723"/>
    </source>
</evidence>
<evidence type="ECO:0000256" key="1">
    <source>
        <dbReference type="ARBA" id="ARBA00001970"/>
    </source>
</evidence>
<dbReference type="PROSITE" id="PS51404">
    <property type="entry name" value="DYP_PEROXIDASE"/>
    <property type="match status" value="1"/>
</dbReference>
<proteinExistence type="inferred from homology"/>
<evidence type="ECO:0000256" key="6">
    <source>
        <dbReference type="ARBA" id="ARBA00023002"/>
    </source>
</evidence>
<dbReference type="EMBL" id="JABCIY010000193">
    <property type="protein sequence ID" value="KAF7189280.1"/>
    <property type="molecule type" value="Genomic_DNA"/>
</dbReference>
<evidence type="ECO:0000313" key="12">
    <source>
        <dbReference type="EMBL" id="KAF7189280.1"/>
    </source>
</evidence>
<dbReference type="Proteomes" id="UP000660729">
    <property type="component" value="Unassembled WGS sequence"/>
</dbReference>
<dbReference type="SUPFAM" id="SSF54909">
    <property type="entry name" value="Dimeric alpha+beta barrel"/>
    <property type="match status" value="1"/>
</dbReference>
<dbReference type="InterPro" id="IPR011008">
    <property type="entry name" value="Dimeric_a/b-barrel"/>
</dbReference>
<comment type="similarity">
    <text evidence="8">Belongs to the DyP-type peroxidase family.</text>
</comment>
<accession>A0A8H6VFA3</accession>
<keyword evidence="2 12" id="KW-0575">Peroxidase</keyword>
<gene>
    <name evidence="12" type="ORF">HII31_09433</name>
</gene>
<dbReference type="InterPro" id="IPR049509">
    <property type="entry name" value="DyP_N"/>
</dbReference>
<dbReference type="GO" id="GO:0046872">
    <property type="term" value="F:metal ion binding"/>
    <property type="evidence" value="ECO:0007669"/>
    <property type="project" value="UniProtKB-KW"/>
</dbReference>
<evidence type="ECO:0000259" key="10">
    <source>
        <dbReference type="Pfam" id="PF20628"/>
    </source>
</evidence>
<evidence type="ECO:0000259" key="11">
    <source>
        <dbReference type="Pfam" id="PF21105"/>
    </source>
</evidence>
<keyword evidence="3" id="KW-0349">Heme</keyword>
<dbReference type="Pfam" id="PF21105">
    <property type="entry name" value="DyP_N"/>
    <property type="match status" value="1"/>
</dbReference>
<dbReference type="PANTHER" id="PTHR30521:SF4">
    <property type="entry name" value="DEFERROCHELATASE"/>
    <property type="match status" value="1"/>
</dbReference>
<reference evidence="12" key="1">
    <citation type="submission" date="2020-04" db="EMBL/GenBank/DDBJ databases">
        <title>Draft genome resource of the tomato pathogen Pseudocercospora fuligena.</title>
        <authorList>
            <person name="Zaccaron A."/>
        </authorList>
    </citation>
    <scope>NUCLEOTIDE SEQUENCE</scope>
    <source>
        <strain evidence="12">PF001</strain>
    </source>
</reference>
<organism evidence="12 13">
    <name type="scientific">Pseudocercospora fuligena</name>
    <dbReference type="NCBI Taxonomy" id="685502"/>
    <lineage>
        <taxon>Eukaryota</taxon>
        <taxon>Fungi</taxon>
        <taxon>Dikarya</taxon>
        <taxon>Ascomycota</taxon>
        <taxon>Pezizomycotina</taxon>
        <taxon>Dothideomycetes</taxon>
        <taxon>Dothideomycetidae</taxon>
        <taxon>Mycosphaerellales</taxon>
        <taxon>Mycosphaerellaceae</taxon>
        <taxon>Pseudocercospora</taxon>
    </lineage>
</organism>
<dbReference type="AlphaFoldDB" id="A0A8H6VFA3"/>
<dbReference type="GO" id="GO:0005829">
    <property type="term" value="C:cytosol"/>
    <property type="evidence" value="ECO:0007669"/>
    <property type="project" value="TreeGrafter"/>
</dbReference>
<dbReference type="OrthoDB" id="3207336at2759"/>
<evidence type="ECO:0000313" key="13">
    <source>
        <dbReference type="Proteomes" id="UP000660729"/>
    </source>
</evidence>
<feature type="region of interest" description="Disordered" evidence="9">
    <location>
        <begin position="381"/>
        <end position="411"/>
    </location>
</feature>